<evidence type="ECO:0000256" key="1">
    <source>
        <dbReference type="ARBA" id="ARBA00010641"/>
    </source>
</evidence>
<evidence type="ECO:0000256" key="3">
    <source>
        <dbReference type="ARBA" id="ARBA00023082"/>
    </source>
</evidence>
<dbReference type="InterPro" id="IPR014284">
    <property type="entry name" value="RNA_pol_sigma-70_dom"/>
</dbReference>
<dbReference type="InterPro" id="IPR036388">
    <property type="entry name" value="WH-like_DNA-bd_sf"/>
</dbReference>
<evidence type="ECO:0000313" key="8">
    <source>
        <dbReference type="Proteomes" id="UP001154420"/>
    </source>
</evidence>
<organism evidence="7 8">
    <name type="scientific">Parablautia muri</name>
    <dbReference type="NCBI Taxonomy" id="2320879"/>
    <lineage>
        <taxon>Bacteria</taxon>
        <taxon>Bacillati</taxon>
        <taxon>Bacillota</taxon>
        <taxon>Clostridia</taxon>
        <taxon>Lachnospirales</taxon>
        <taxon>Lachnospiraceae</taxon>
        <taxon>Parablautia</taxon>
    </lineage>
</organism>
<dbReference type="GO" id="GO:0003677">
    <property type="term" value="F:DNA binding"/>
    <property type="evidence" value="ECO:0007669"/>
    <property type="project" value="InterPro"/>
</dbReference>
<dbReference type="InterPro" id="IPR039425">
    <property type="entry name" value="RNA_pol_sigma-70-like"/>
</dbReference>
<sequence>MNCKNEEQMRDVIQTYGDLLYRTGYVLLGNPHDVQDILQEVFIKYMEKAPSFHDKEHEKAWLLKVMANTCKDCLRFRKRHTHSNLEDLKNVCAVPSDASLLMELLALPLKYKTVLLLHYVEGYQIGEIAHITGLSENAVKKRLQRGRNALKELLSDGGY</sequence>
<keyword evidence="8" id="KW-1185">Reference proteome</keyword>
<dbReference type="Proteomes" id="UP001154420">
    <property type="component" value="Unassembled WGS sequence"/>
</dbReference>
<dbReference type="OrthoDB" id="1734292at2"/>
<dbReference type="Pfam" id="PF08281">
    <property type="entry name" value="Sigma70_r4_2"/>
    <property type="match status" value="1"/>
</dbReference>
<gene>
    <name evidence="7" type="ORF">D5281_10755</name>
</gene>
<reference evidence="7" key="1">
    <citation type="submission" date="2018-09" db="EMBL/GenBank/DDBJ databases">
        <title>Murine metabolic-syndrome-specific gut microbial biobank.</title>
        <authorList>
            <person name="Liu C."/>
        </authorList>
    </citation>
    <scope>NUCLEOTIDE SEQUENCE</scope>
    <source>
        <strain evidence="7">D42-62</strain>
    </source>
</reference>
<comment type="caution">
    <text evidence="7">The sequence shown here is derived from an EMBL/GenBank/DDBJ whole genome shotgun (WGS) entry which is preliminary data.</text>
</comment>
<evidence type="ECO:0000259" key="5">
    <source>
        <dbReference type="Pfam" id="PF04542"/>
    </source>
</evidence>
<dbReference type="PANTHER" id="PTHR43133:SF60">
    <property type="entry name" value="RNA POLYMERASE SIGMA FACTOR SIGV"/>
    <property type="match status" value="1"/>
</dbReference>
<keyword evidence="3" id="KW-0731">Sigma factor</keyword>
<feature type="domain" description="RNA polymerase sigma factor 70 region 4 type 2" evidence="6">
    <location>
        <begin position="100"/>
        <end position="150"/>
    </location>
</feature>
<dbReference type="EMBL" id="QZDT01000015">
    <property type="protein sequence ID" value="NBJ93064.1"/>
    <property type="molecule type" value="Genomic_DNA"/>
</dbReference>
<dbReference type="CDD" id="cd06171">
    <property type="entry name" value="Sigma70_r4"/>
    <property type="match status" value="1"/>
</dbReference>
<evidence type="ECO:0000313" key="7">
    <source>
        <dbReference type="EMBL" id="NBJ93064.1"/>
    </source>
</evidence>
<dbReference type="InterPro" id="IPR007627">
    <property type="entry name" value="RNA_pol_sigma70_r2"/>
</dbReference>
<dbReference type="InterPro" id="IPR013325">
    <property type="entry name" value="RNA_pol_sigma_r2"/>
</dbReference>
<feature type="domain" description="RNA polymerase sigma-70 region 2" evidence="5">
    <location>
        <begin position="13"/>
        <end position="79"/>
    </location>
</feature>
<dbReference type="NCBIfam" id="TIGR02937">
    <property type="entry name" value="sigma70-ECF"/>
    <property type="match status" value="1"/>
</dbReference>
<dbReference type="Gene3D" id="1.10.10.10">
    <property type="entry name" value="Winged helix-like DNA-binding domain superfamily/Winged helix DNA-binding domain"/>
    <property type="match status" value="1"/>
</dbReference>
<comment type="similarity">
    <text evidence="1">Belongs to the sigma-70 factor family. ECF subfamily.</text>
</comment>
<evidence type="ECO:0000256" key="4">
    <source>
        <dbReference type="ARBA" id="ARBA00023163"/>
    </source>
</evidence>
<evidence type="ECO:0000256" key="2">
    <source>
        <dbReference type="ARBA" id="ARBA00023015"/>
    </source>
</evidence>
<keyword evidence="4" id="KW-0804">Transcription</keyword>
<proteinExistence type="inferred from homology"/>
<dbReference type="SUPFAM" id="SSF88946">
    <property type="entry name" value="Sigma2 domain of RNA polymerase sigma factors"/>
    <property type="match status" value="1"/>
</dbReference>
<dbReference type="GO" id="GO:0006352">
    <property type="term" value="P:DNA-templated transcription initiation"/>
    <property type="evidence" value="ECO:0007669"/>
    <property type="project" value="InterPro"/>
</dbReference>
<protein>
    <submittedName>
        <fullName evidence="7">RNA polymerase sigma factor</fullName>
    </submittedName>
</protein>
<evidence type="ECO:0000259" key="6">
    <source>
        <dbReference type="Pfam" id="PF08281"/>
    </source>
</evidence>
<name>A0A9X5BFF9_9FIRM</name>
<dbReference type="InterPro" id="IPR013324">
    <property type="entry name" value="RNA_pol_sigma_r3/r4-like"/>
</dbReference>
<dbReference type="AlphaFoldDB" id="A0A9X5BFF9"/>
<accession>A0A9X5BFF9</accession>
<dbReference type="Gene3D" id="1.10.1740.10">
    <property type="match status" value="1"/>
</dbReference>
<dbReference type="RefSeq" id="WP_160560143.1">
    <property type="nucleotide sequence ID" value="NZ_QZDT01000015.1"/>
</dbReference>
<dbReference type="SUPFAM" id="SSF88659">
    <property type="entry name" value="Sigma3 and sigma4 domains of RNA polymerase sigma factors"/>
    <property type="match status" value="1"/>
</dbReference>
<dbReference type="InterPro" id="IPR013249">
    <property type="entry name" value="RNA_pol_sigma70_r4_t2"/>
</dbReference>
<dbReference type="GO" id="GO:0016987">
    <property type="term" value="F:sigma factor activity"/>
    <property type="evidence" value="ECO:0007669"/>
    <property type="project" value="UniProtKB-KW"/>
</dbReference>
<dbReference type="PANTHER" id="PTHR43133">
    <property type="entry name" value="RNA POLYMERASE ECF-TYPE SIGMA FACTO"/>
    <property type="match status" value="1"/>
</dbReference>
<keyword evidence="2" id="KW-0805">Transcription regulation</keyword>
<dbReference type="Pfam" id="PF04542">
    <property type="entry name" value="Sigma70_r2"/>
    <property type="match status" value="1"/>
</dbReference>